<feature type="domain" description="Transketolase-like pyrimidine-binding" evidence="7">
    <location>
        <begin position="408"/>
        <end position="584"/>
    </location>
</feature>
<dbReference type="OrthoDB" id="9766715at2"/>
<dbReference type="EMBL" id="RPFW01000002">
    <property type="protein sequence ID" value="TVZ05199.1"/>
    <property type="molecule type" value="Genomic_DNA"/>
</dbReference>
<dbReference type="Gene3D" id="3.40.50.920">
    <property type="match status" value="1"/>
</dbReference>
<dbReference type="PANTHER" id="PTHR43257:SF2">
    <property type="entry name" value="PYRUVATE DEHYDROGENASE E1 COMPONENT SUBUNIT BETA"/>
    <property type="match status" value="1"/>
</dbReference>
<dbReference type="GO" id="GO:0006099">
    <property type="term" value="P:tricarboxylic acid cycle"/>
    <property type="evidence" value="ECO:0007669"/>
    <property type="project" value="UniProtKB-KW"/>
</dbReference>
<reference evidence="8 9" key="1">
    <citation type="submission" date="2018-11" db="EMBL/GenBank/DDBJ databases">
        <title>Trebonia kvetii gen.nov., sp.nov., a novel acidophilic actinobacterium, and proposal of the new actinobacterial family Treboniaceae fam. nov.</title>
        <authorList>
            <person name="Rapoport D."/>
            <person name="Sagova-Mareckova M."/>
            <person name="Sedlacek I."/>
            <person name="Provaznik J."/>
            <person name="Kralova S."/>
            <person name="Pavlinic D."/>
            <person name="Benes V."/>
            <person name="Kopecky J."/>
        </authorList>
    </citation>
    <scope>NUCLEOTIDE SEQUENCE [LARGE SCALE GENOMIC DNA]</scope>
    <source>
        <strain evidence="8 9">15Tr583</strain>
    </source>
</reference>
<dbReference type="Pfam" id="PF00676">
    <property type="entry name" value="E1_dh"/>
    <property type="match status" value="1"/>
</dbReference>
<dbReference type="SUPFAM" id="SSF52518">
    <property type="entry name" value="Thiamin diphosphate-binding fold (THDP-binding)"/>
    <property type="match status" value="2"/>
</dbReference>
<dbReference type="PANTHER" id="PTHR43257">
    <property type="entry name" value="PYRUVATE DEHYDROGENASE E1 COMPONENT BETA SUBUNIT"/>
    <property type="match status" value="1"/>
</dbReference>
<dbReference type="AlphaFoldDB" id="A0A6P2C1C2"/>
<dbReference type="Pfam" id="PF02780">
    <property type="entry name" value="Transketolase_C"/>
    <property type="match status" value="1"/>
</dbReference>
<dbReference type="InterPro" id="IPR029061">
    <property type="entry name" value="THDP-binding"/>
</dbReference>
<evidence type="ECO:0000256" key="4">
    <source>
        <dbReference type="ARBA" id="ARBA00023002"/>
    </source>
</evidence>
<dbReference type="Proteomes" id="UP000460272">
    <property type="component" value="Unassembled WGS sequence"/>
</dbReference>
<dbReference type="Gene3D" id="3.40.50.970">
    <property type="match status" value="2"/>
</dbReference>
<keyword evidence="3" id="KW-0816">Tricarboxylic acid cycle</keyword>
<comment type="caution">
    <text evidence="8">The sequence shown here is derived from an EMBL/GenBank/DDBJ whole genome shotgun (WGS) entry which is preliminary data.</text>
</comment>
<evidence type="ECO:0000256" key="3">
    <source>
        <dbReference type="ARBA" id="ARBA00022532"/>
    </source>
</evidence>
<dbReference type="EC" id="2.3.1.61" evidence="2"/>
<evidence type="ECO:0000313" key="8">
    <source>
        <dbReference type="EMBL" id="TVZ05199.1"/>
    </source>
</evidence>
<keyword evidence="5" id="KW-0786">Thiamine pyrophosphate</keyword>
<organism evidence="8 9">
    <name type="scientific">Trebonia kvetii</name>
    <dbReference type="NCBI Taxonomy" id="2480626"/>
    <lineage>
        <taxon>Bacteria</taxon>
        <taxon>Bacillati</taxon>
        <taxon>Actinomycetota</taxon>
        <taxon>Actinomycetes</taxon>
        <taxon>Streptosporangiales</taxon>
        <taxon>Treboniaceae</taxon>
        <taxon>Trebonia</taxon>
    </lineage>
</organism>
<comment type="cofactor">
    <cofactor evidence="1">
        <name>thiamine diphosphate</name>
        <dbReference type="ChEBI" id="CHEBI:58937"/>
    </cofactor>
</comment>
<proteinExistence type="predicted"/>
<evidence type="ECO:0000259" key="7">
    <source>
        <dbReference type="SMART" id="SM00861"/>
    </source>
</evidence>
<dbReference type="SMART" id="SM00861">
    <property type="entry name" value="Transket_pyr"/>
    <property type="match status" value="1"/>
</dbReference>
<dbReference type="GO" id="GO:0000287">
    <property type="term" value="F:magnesium ion binding"/>
    <property type="evidence" value="ECO:0007669"/>
    <property type="project" value="UniProtKB-ARBA"/>
</dbReference>
<comment type="catalytic activity">
    <reaction evidence="6">
        <text>N(6)-[(R)-lipoyl]-L-lysyl-[protein] + 2-oxoglutarate + H(+) = N(6)-[(R)-S(8)-succinyldihydrolipoyl]-L-lysyl-[protein] + CO2</text>
        <dbReference type="Rhea" id="RHEA:12188"/>
        <dbReference type="Rhea" id="RHEA-COMP:10474"/>
        <dbReference type="Rhea" id="RHEA-COMP:20092"/>
        <dbReference type="ChEBI" id="CHEBI:15378"/>
        <dbReference type="ChEBI" id="CHEBI:16526"/>
        <dbReference type="ChEBI" id="CHEBI:16810"/>
        <dbReference type="ChEBI" id="CHEBI:83099"/>
        <dbReference type="ChEBI" id="CHEBI:83120"/>
        <dbReference type="EC" id="1.2.4.2"/>
    </reaction>
</comment>
<dbReference type="Pfam" id="PF02779">
    <property type="entry name" value="Transket_pyr"/>
    <property type="match status" value="1"/>
</dbReference>
<dbReference type="InterPro" id="IPR009014">
    <property type="entry name" value="Transketo_C/PFOR_II"/>
</dbReference>
<accession>A0A6P2C1C2</accession>
<evidence type="ECO:0000256" key="1">
    <source>
        <dbReference type="ARBA" id="ARBA00001964"/>
    </source>
</evidence>
<evidence type="ECO:0000313" key="9">
    <source>
        <dbReference type="Proteomes" id="UP000460272"/>
    </source>
</evidence>
<dbReference type="SUPFAM" id="SSF52922">
    <property type="entry name" value="TK C-terminal domain-like"/>
    <property type="match status" value="1"/>
</dbReference>
<gene>
    <name evidence="8" type="ORF">EAS64_11440</name>
</gene>
<protein>
    <recommendedName>
        <fullName evidence="2">dihydrolipoyllysine-residue succinyltransferase</fullName>
        <ecNumber evidence="2">2.3.1.61</ecNumber>
    </recommendedName>
</protein>
<dbReference type="GO" id="GO:0004591">
    <property type="term" value="F:oxoglutarate dehydrogenase (succinyl-transferring) activity"/>
    <property type="evidence" value="ECO:0007669"/>
    <property type="project" value="UniProtKB-EC"/>
</dbReference>
<dbReference type="GO" id="GO:0004149">
    <property type="term" value="F:dihydrolipoyllysine-residue succinyltransferase activity"/>
    <property type="evidence" value="ECO:0007669"/>
    <property type="project" value="UniProtKB-EC"/>
</dbReference>
<dbReference type="InterPro" id="IPR033248">
    <property type="entry name" value="Transketolase_C"/>
</dbReference>
<keyword evidence="9" id="KW-1185">Reference proteome</keyword>
<dbReference type="InterPro" id="IPR001017">
    <property type="entry name" value="DH_E1"/>
</dbReference>
<evidence type="ECO:0000256" key="5">
    <source>
        <dbReference type="ARBA" id="ARBA00023052"/>
    </source>
</evidence>
<dbReference type="CDD" id="cd02000">
    <property type="entry name" value="TPP_E1_PDC_ADC_BCADC"/>
    <property type="match status" value="1"/>
</dbReference>
<keyword evidence="4" id="KW-0560">Oxidoreductase</keyword>
<evidence type="ECO:0000256" key="2">
    <source>
        <dbReference type="ARBA" id="ARBA00012945"/>
    </source>
</evidence>
<dbReference type="RefSeq" id="WP_145852902.1">
    <property type="nucleotide sequence ID" value="NZ_RPFW01000002.1"/>
</dbReference>
<dbReference type="InterPro" id="IPR005475">
    <property type="entry name" value="Transketolase-like_Pyr-bd"/>
</dbReference>
<sequence>MPRVKRLVPAAEWSELSTTAADWKAADPALLATMLGQLHLIRAFEETVLELAGEGLVHGPAHSSIGQEGGAVGSIVSLRSTDAVNGSHRGHHQFLAKALTHVTKGSLAPDDLVTPAVGEVLRRTLAEILGLAQGYCGGRGGSMHLQWFEAGALGTNAIVGGGVPMALGNSWAQKHSSAPGSGSDLTVTYFGDGAVNIGSVLESLNLASAWRLPVCFFMENNGYAVSTTVEEATGEPRLSARAVGFGVTAWRVDGMDPLAVHLAMERAAERLRSGKGPVVIEALVYRFFHQNGPYPGSAFGYRTKEEEAAWRARDPLDLVAREMTRLGLIDEAGVAAVRAQALDAMKTVAAALVEPDPSPGAKPGQRRIKPDLWPDPAFVNVGIRGNLSEIAGARTAERSSFTGQLRQGKFIEAVAAVMDRRMGDDPRIVVLGEDVHKLNGGTNGATRGLAKKYPGRILGTPISENAFAGLGGGLALDGRFRPVVEFMYPDFLWVAADQVFNQIGKARHMFGGRNPVPLVLRTKVAMGSGYGSQHLMDPAGVFATSAGWRIMAASTPFDYVGLLNTALAVDDPVLMLEHVDLYGSDGEIPVDDLDYQIPFGTAAVRRTGSDVTVLTYLSMVAVAAEAIEAAGIDAELIDLRFLDRASLDWDTVGASVRKTNAVLIVEQGTLGTSYGGWLADEIQRRFFDWLDQPVQRVTGAESSPSISKVLEQAAIAKTSDVVAGLERVRAGFGRAAG</sequence>
<evidence type="ECO:0000256" key="6">
    <source>
        <dbReference type="ARBA" id="ARBA00051911"/>
    </source>
</evidence>
<name>A0A6P2C1C2_9ACTN</name>